<accession>A0A6C0JBW8</accession>
<proteinExistence type="predicted"/>
<protein>
    <submittedName>
        <fullName evidence="1">Uncharacterized protein</fullName>
    </submittedName>
</protein>
<sequence>MNGASKKTCDNSCDKLTNLKKHLPPEIVVGIYRKLDVNTAFKLNLSNKESWSYLNKGDVYNSNKNYKQTLDSKFLKCHEKIPDDL</sequence>
<reference evidence="1" key="1">
    <citation type="journal article" date="2020" name="Nature">
        <title>Giant virus diversity and host interactions through global metagenomics.</title>
        <authorList>
            <person name="Schulz F."/>
            <person name="Roux S."/>
            <person name="Paez-Espino D."/>
            <person name="Jungbluth S."/>
            <person name="Walsh D.A."/>
            <person name="Denef V.J."/>
            <person name="McMahon K.D."/>
            <person name="Konstantinidis K.T."/>
            <person name="Eloe-Fadrosh E.A."/>
            <person name="Kyrpides N.C."/>
            <person name="Woyke T."/>
        </authorList>
    </citation>
    <scope>NUCLEOTIDE SEQUENCE</scope>
    <source>
        <strain evidence="1">GVMAG-M-3300025880-56</strain>
    </source>
</reference>
<name>A0A6C0JBW8_9ZZZZ</name>
<dbReference type="EMBL" id="MN740352">
    <property type="protein sequence ID" value="QHU02057.1"/>
    <property type="molecule type" value="Genomic_DNA"/>
</dbReference>
<evidence type="ECO:0000313" key="1">
    <source>
        <dbReference type="EMBL" id="QHU02057.1"/>
    </source>
</evidence>
<organism evidence="1">
    <name type="scientific">viral metagenome</name>
    <dbReference type="NCBI Taxonomy" id="1070528"/>
    <lineage>
        <taxon>unclassified sequences</taxon>
        <taxon>metagenomes</taxon>
        <taxon>organismal metagenomes</taxon>
    </lineage>
</organism>
<dbReference type="AlphaFoldDB" id="A0A6C0JBW8"/>